<dbReference type="InterPro" id="IPR036291">
    <property type="entry name" value="NAD(P)-bd_dom_sf"/>
</dbReference>
<comment type="caution">
    <text evidence="2">The sequence shown here is derived from an EMBL/GenBank/DDBJ whole genome shotgun (WGS) entry which is preliminary data.</text>
</comment>
<comment type="similarity">
    <text evidence="1">Belongs to the short-chain dehydrogenases/reductases (SDR) family.</text>
</comment>
<dbReference type="SUPFAM" id="SSF51735">
    <property type="entry name" value="NAD(P)-binding Rossmann-fold domains"/>
    <property type="match status" value="1"/>
</dbReference>
<organism evidence="2 3">
    <name type="scientific">Methylocucumis oryzae</name>
    <dbReference type="NCBI Taxonomy" id="1632867"/>
    <lineage>
        <taxon>Bacteria</taxon>
        <taxon>Pseudomonadati</taxon>
        <taxon>Pseudomonadota</taxon>
        <taxon>Gammaproteobacteria</taxon>
        <taxon>Methylococcales</taxon>
        <taxon>Methylococcaceae</taxon>
        <taxon>Methylocucumis</taxon>
    </lineage>
</organism>
<reference evidence="3" key="1">
    <citation type="submission" date="2015-03" db="EMBL/GenBank/DDBJ databases">
        <title>Draft genome sequence of a novel methanotroph (Sn10-6) isolated from flooded ricefield rhizosphere in India.</title>
        <authorList>
            <person name="Pandit P.S."/>
            <person name="Pore S.D."/>
            <person name="Arora P."/>
            <person name="Kapse N.G."/>
            <person name="Dhakephalkar P.K."/>
            <person name="Rahalkar M.C."/>
        </authorList>
    </citation>
    <scope>NUCLEOTIDE SEQUENCE [LARGE SCALE GENOMIC DNA]</scope>
    <source>
        <strain evidence="3">Sn10-6</strain>
    </source>
</reference>
<dbReference type="PRINTS" id="PR00081">
    <property type="entry name" value="GDHRDH"/>
</dbReference>
<dbReference type="CDD" id="cd05325">
    <property type="entry name" value="carb_red_sniffer_like_SDR_c"/>
    <property type="match status" value="1"/>
</dbReference>
<dbReference type="PANTHER" id="PTHR45458">
    <property type="entry name" value="SHORT-CHAIN DEHYDROGENASE/REDUCTASE SDR"/>
    <property type="match status" value="1"/>
</dbReference>
<name>A0A0F3ILD8_9GAMM</name>
<evidence type="ECO:0000313" key="2">
    <source>
        <dbReference type="EMBL" id="KJV07477.1"/>
    </source>
</evidence>
<dbReference type="InterPro" id="IPR052184">
    <property type="entry name" value="SDR_enzymes"/>
</dbReference>
<dbReference type="GO" id="GO:0016616">
    <property type="term" value="F:oxidoreductase activity, acting on the CH-OH group of donors, NAD or NADP as acceptor"/>
    <property type="evidence" value="ECO:0007669"/>
    <property type="project" value="TreeGrafter"/>
</dbReference>
<dbReference type="Pfam" id="PF00106">
    <property type="entry name" value="adh_short"/>
    <property type="match status" value="1"/>
</dbReference>
<dbReference type="Proteomes" id="UP000033684">
    <property type="component" value="Unassembled WGS sequence"/>
</dbReference>
<accession>A0A0F3ILD8</accession>
<dbReference type="InterPro" id="IPR002347">
    <property type="entry name" value="SDR_fam"/>
</dbReference>
<protein>
    <submittedName>
        <fullName evidence="2">Short-chain dehydrogenase</fullName>
    </submittedName>
</protein>
<reference evidence="2 3" key="2">
    <citation type="journal article" date="2016" name="Microb. Ecol.">
        <title>Genome Characteristics of a Novel Type I Methanotroph (Sn10-6) Isolated from a Flooded Indian Rice Field.</title>
        <authorList>
            <person name="Rahalkar M.C."/>
            <person name="Pandit P.S."/>
            <person name="Dhakephalkar P.K."/>
            <person name="Pore S."/>
            <person name="Arora P."/>
            <person name="Kapse N."/>
        </authorList>
    </citation>
    <scope>NUCLEOTIDE SEQUENCE [LARGE SCALE GENOMIC DNA]</scope>
    <source>
        <strain evidence="2 3">Sn10-6</strain>
    </source>
</reference>
<dbReference type="Gene3D" id="3.40.50.720">
    <property type="entry name" value="NAD(P)-binding Rossmann-like Domain"/>
    <property type="match status" value="1"/>
</dbReference>
<dbReference type="RefSeq" id="WP_045778324.1">
    <property type="nucleotide sequence ID" value="NZ_LAJX01000035.1"/>
</dbReference>
<sequence>MATVLITGANRGLGLEFCKQYAEEGWTVLACARQPEQAQALSALAEEYQGITILPLDVADFAQIDALASQLSNSPIDVLLNNAGVYGDSPASRFGHIDYQTWQETLRINTLAPVKMAEAFLSHLQRGQQKRIANVTSLMGSMTDNTSGGSLMYRSSKAGLNAVMKSLSIDLKPQGIGILILHPGWVLTDMGGPHALINPEVSVAGMCKVIAGFTMNQSGSFIKYDGSVMLGESV</sequence>
<evidence type="ECO:0000256" key="1">
    <source>
        <dbReference type="RuleBase" id="RU000363"/>
    </source>
</evidence>
<evidence type="ECO:0000313" key="3">
    <source>
        <dbReference type="Proteomes" id="UP000033684"/>
    </source>
</evidence>
<dbReference type="OrthoDB" id="5786478at2"/>
<dbReference type="PRINTS" id="PR00080">
    <property type="entry name" value="SDRFAMILY"/>
</dbReference>
<proteinExistence type="inferred from homology"/>
<dbReference type="AlphaFoldDB" id="A0A0F3ILD8"/>
<dbReference type="EMBL" id="LAJX01000035">
    <property type="protein sequence ID" value="KJV07477.1"/>
    <property type="molecule type" value="Genomic_DNA"/>
</dbReference>
<dbReference type="PATRIC" id="fig|1632867.3.peg.4013"/>
<dbReference type="PANTHER" id="PTHR45458:SF1">
    <property type="entry name" value="SHORT CHAIN DEHYDROGENASE"/>
    <property type="match status" value="1"/>
</dbReference>
<gene>
    <name evidence="2" type="ORF">VZ94_04515</name>
</gene>
<keyword evidence="3" id="KW-1185">Reference proteome</keyword>